<evidence type="ECO:0000313" key="1">
    <source>
        <dbReference type="EMBL" id="JAT22510.1"/>
    </source>
</evidence>
<reference evidence="1" key="1">
    <citation type="submission" date="2015-11" db="EMBL/GenBank/DDBJ databases">
        <title>De novo transcriptome assembly of four potential Pierce s Disease insect vectors from Arizona vineyards.</title>
        <authorList>
            <person name="Tassone E.E."/>
        </authorList>
    </citation>
    <scope>NUCLEOTIDE SEQUENCE</scope>
</reference>
<protein>
    <submittedName>
        <fullName evidence="1">Uncharacterized protein</fullName>
    </submittedName>
</protein>
<name>A0A1B6LFU4_9HEMI</name>
<gene>
    <name evidence="1" type="ORF">g.890</name>
</gene>
<proteinExistence type="predicted"/>
<sequence length="280" mass="31835">ENSPHQYFANCNLLEVTDVLLRNVDVLENKREVLEKTLWDKVLHFQNEKASEGRTSLLQHGWQQSWSAVRLLHILRHGQSQDIGSDLDETLASSRREAVFTSLLERLAHLTPDHRKVLKSVFSKVLLANLISKETILLKLDRSVEDALLESLIKQFGETHRLLKLMLCEHSAFEDINQGINNLYSSAVICCLRSKLYCDDMPKESLLNALYALLILMPPVGASVCEEIGNLLYSLCKTDVLDLEYLLRITSCRSSCGLYEHLAGCESRSRLRHVDCISTK</sequence>
<dbReference type="AlphaFoldDB" id="A0A1B6LFU4"/>
<organism evidence="1">
    <name type="scientific">Graphocephala atropunctata</name>
    <dbReference type="NCBI Taxonomy" id="36148"/>
    <lineage>
        <taxon>Eukaryota</taxon>
        <taxon>Metazoa</taxon>
        <taxon>Ecdysozoa</taxon>
        <taxon>Arthropoda</taxon>
        <taxon>Hexapoda</taxon>
        <taxon>Insecta</taxon>
        <taxon>Pterygota</taxon>
        <taxon>Neoptera</taxon>
        <taxon>Paraneoptera</taxon>
        <taxon>Hemiptera</taxon>
        <taxon>Auchenorrhyncha</taxon>
        <taxon>Membracoidea</taxon>
        <taxon>Cicadellidae</taxon>
        <taxon>Cicadellinae</taxon>
        <taxon>Cicadellini</taxon>
        <taxon>Graphocephala</taxon>
    </lineage>
</organism>
<accession>A0A1B6LFU4</accession>
<dbReference type="EMBL" id="GEBQ01017467">
    <property type="protein sequence ID" value="JAT22510.1"/>
    <property type="molecule type" value="Transcribed_RNA"/>
</dbReference>
<feature type="non-terminal residue" evidence="1">
    <location>
        <position position="280"/>
    </location>
</feature>
<feature type="non-terminal residue" evidence="1">
    <location>
        <position position="1"/>
    </location>
</feature>